<evidence type="ECO:0000313" key="2">
    <source>
        <dbReference type="EMBL" id="GHI70392.1"/>
    </source>
</evidence>
<evidence type="ECO:0000313" key="3">
    <source>
        <dbReference type="Proteomes" id="UP000613974"/>
    </source>
</evidence>
<name>A0ABQ3SQI3_9ACTN</name>
<feature type="region of interest" description="Disordered" evidence="1">
    <location>
        <begin position="21"/>
        <end position="49"/>
    </location>
</feature>
<protein>
    <submittedName>
        <fullName evidence="2">Uncharacterized protein</fullName>
    </submittedName>
</protein>
<proteinExistence type="predicted"/>
<keyword evidence="3" id="KW-1185">Reference proteome</keyword>
<evidence type="ECO:0000256" key="1">
    <source>
        <dbReference type="SAM" id="MobiDB-lite"/>
    </source>
</evidence>
<reference evidence="3" key="1">
    <citation type="submission" date="2023-07" db="EMBL/GenBank/DDBJ databases">
        <title>Whole genome shotgun sequence of Streptomyces nojiriensis NBRC 13794.</title>
        <authorList>
            <person name="Komaki H."/>
            <person name="Tamura T."/>
        </authorList>
    </citation>
    <scope>NUCLEOTIDE SEQUENCE [LARGE SCALE GENOMIC DNA]</scope>
    <source>
        <strain evidence="3">NBRC 13794</strain>
    </source>
</reference>
<dbReference type="GeneID" id="95588618"/>
<dbReference type="Proteomes" id="UP000613974">
    <property type="component" value="Unassembled WGS sequence"/>
</dbReference>
<comment type="caution">
    <text evidence="2">The sequence shown here is derived from an EMBL/GenBank/DDBJ whole genome shotgun (WGS) entry which is preliminary data.</text>
</comment>
<organism evidence="2 3">
    <name type="scientific">Streptomyces nojiriensis</name>
    <dbReference type="NCBI Taxonomy" id="66374"/>
    <lineage>
        <taxon>Bacteria</taxon>
        <taxon>Bacillati</taxon>
        <taxon>Actinomycetota</taxon>
        <taxon>Actinomycetes</taxon>
        <taxon>Kitasatosporales</taxon>
        <taxon>Streptomycetaceae</taxon>
        <taxon>Streptomyces</taxon>
    </lineage>
</organism>
<accession>A0ABQ3SQI3</accession>
<dbReference type="EMBL" id="BNEC01000005">
    <property type="protein sequence ID" value="GHI70392.1"/>
    <property type="molecule type" value="Genomic_DNA"/>
</dbReference>
<gene>
    <name evidence="2" type="ORF">Snoj_43100</name>
</gene>
<sequence length="88" mass="9589">MRKLTCYITATLDRAAQRFDTLATGRAPHDPHTRPHGTGEPVTRRRPAVIGSGIPLFDRRVTPTNPARAAARTIDSGLTVTHFSRGLS</sequence>
<dbReference type="RefSeq" id="WP_189734477.1">
    <property type="nucleotide sequence ID" value="NZ_BMRL01000002.1"/>
</dbReference>